<dbReference type="GO" id="GO:0006412">
    <property type="term" value="P:translation"/>
    <property type="evidence" value="ECO:0007669"/>
    <property type="project" value="UniProtKB-UniRule"/>
</dbReference>
<evidence type="ECO:0000256" key="1">
    <source>
        <dbReference type="ARBA" id="ARBA00006700"/>
    </source>
</evidence>
<evidence type="ECO:0000256" key="2">
    <source>
        <dbReference type="ARBA" id="ARBA00022980"/>
    </source>
</evidence>
<dbReference type="SUPFAM" id="SSF54189">
    <property type="entry name" value="Ribosomal proteins S24e, L23 and L15e"/>
    <property type="match status" value="1"/>
</dbReference>
<dbReference type="Proteomes" id="UP000177190">
    <property type="component" value="Unassembled WGS sequence"/>
</dbReference>
<sequence>MTAQKPAPRPKKNIKFFYEAVKQPHISEKATYLAERNQYIFKVLSSYNKNEIKKSVEGIYGVDVLSVNKIKIPAKKRRIGKTEGFRKGYVKAIVKIKEGQKIEIL</sequence>
<dbReference type="HAMAP" id="MF_01369_B">
    <property type="entry name" value="Ribosomal_uL23_B"/>
    <property type="match status" value="1"/>
</dbReference>
<dbReference type="AlphaFoldDB" id="A0A1G2HT31"/>
<comment type="function">
    <text evidence="4">One of the early assembly proteins it binds 23S rRNA. One of the proteins that surrounds the polypeptide exit tunnel on the outside of the ribosome. Forms the main docking site for trigger factor binding to the ribosome.</text>
</comment>
<keyword evidence="3 4" id="KW-0687">Ribonucleoprotein</keyword>
<dbReference type="NCBIfam" id="NF004363">
    <property type="entry name" value="PRK05738.2-4"/>
    <property type="match status" value="1"/>
</dbReference>
<comment type="caution">
    <text evidence="5">The sequence shown here is derived from an EMBL/GenBank/DDBJ whole genome shotgun (WGS) entry which is preliminary data.</text>
</comment>
<keyword evidence="4" id="KW-0694">RNA-binding</keyword>
<dbReference type="EMBL" id="MHOM01000001">
    <property type="protein sequence ID" value="OGZ65702.1"/>
    <property type="molecule type" value="Genomic_DNA"/>
</dbReference>
<dbReference type="InterPro" id="IPR013025">
    <property type="entry name" value="Ribosomal_uL23-like"/>
</dbReference>
<dbReference type="PANTHER" id="PTHR11620">
    <property type="entry name" value="60S RIBOSOMAL PROTEIN L23A"/>
    <property type="match status" value="1"/>
</dbReference>
<keyword evidence="2 4" id="KW-0689">Ribosomal protein</keyword>
<proteinExistence type="inferred from homology"/>
<accession>A0A1G2HT31</accession>
<dbReference type="GO" id="GO:0005840">
    <property type="term" value="C:ribosome"/>
    <property type="evidence" value="ECO:0007669"/>
    <property type="project" value="UniProtKB-KW"/>
</dbReference>
<dbReference type="GO" id="GO:0003735">
    <property type="term" value="F:structural constituent of ribosome"/>
    <property type="evidence" value="ECO:0007669"/>
    <property type="project" value="InterPro"/>
</dbReference>
<comment type="similarity">
    <text evidence="1 4">Belongs to the universal ribosomal protein uL23 family.</text>
</comment>
<dbReference type="Pfam" id="PF00276">
    <property type="entry name" value="Ribosomal_L23"/>
    <property type="match status" value="1"/>
</dbReference>
<reference evidence="5 6" key="1">
    <citation type="journal article" date="2016" name="Nat. Commun.">
        <title>Thousands of microbial genomes shed light on interconnected biogeochemical processes in an aquifer system.</title>
        <authorList>
            <person name="Anantharaman K."/>
            <person name="Brown C.T."/>
            <person name="Hug L.A."/>
            <person name="Sharon I."/>
            <person name="Castelle C.J."/>
            <person name="Probst A.J."/>
            <person name="Thomas B.C."/>
            <person name="Singh A."/>
            <person name="Wilkins M.J."/>
            <person name="Karaoz U."/>
            <person name="Brodie E.L."/>
            <person name="Williams K.H."/>
            <person name="Hubbard S.S."/>
            <person name="Banfield J.F."/>
        </authorList>
    </citation>
    <scope>NUCLEOTIDE SEQUENCE [LARGE SCALE GENOMIC DNA]</scope>
</reference>
<dbReference type="STRING" id="1802200.A2812_01060"/>
<protein>
    <recommendedName>
        <fullName evidence="4">Large ribosomal subunit protein uL23</fullName>
    </recommendedName>
</protein>
<evidence type="ECO:0000256" key="4">
    <source>
        <dbReference type="HAMAP-Rule" id="MF_01369"/>
    </source>
</evidence>
<evidence type="ECO:0000256" key="3">
    <source>
        <dbReference type="ARBA" id="ARBA00023274"/>
    </source>
</evidence>
<evidence type="ECO:0000313" key="5">
    <source>
        <dbReference type="EMBL" id="OGZ65702.1"/>
    </source>
</evidence>
<dbReference type="Gene3D" id="3.30.70.330">
    <property type="match status" value="1"/>
</dbReference>
<organism evidence="5 6">
    <name type="scientific">Candidatus Staskawiczbacteria bacterium RIFCSPHIGHO2_01_FULL_36_16</name>
    <dbReference type="NCBI Taxonomy" id="1802200"/>
    <lineage>
        <taxon>Bacteria</taxon>
        <taxon>Candidatus Staskawicziibacteriota</taxon>
    </lineage>
</organism>
<gene>
    <name evidence="4" type="primary">rplW</name>
    <name evidence="5" type="ORF">A2812_01060</name>
</gene>
<dbReference type="InterPro" id="IPR012677">
    <property type="entry name" value="Nucleotide-bd_a/b_plait_sf"/>
</dbReference>
<dbReference type="InterPro" id="IPR012678">
    <property type="entry name" value="Ribosomal_uL23/eL15/eS24_sf"/>
</dbReference>
<evidence type="ECO:0000313" key="6">
    <source>
        <dbReference type="Proteomes" id="UP000177190"/>
    </source>
</evidence>
<comment type="subunit">
    <text evidence="4">Part of the 50S ribosomal subunit. Contacts protein L29, and trigger factor when it is bound to the ribosome.</text>
</comment>
<dbReference type="GO" id="GO:0019843">
    <property type="term" value="F:rRNA binding"/>
    <property type="evidence" value="ECO:0007669"/>
    <property type="project" value="UniProtKB-UniRule"/>
</dbReference>
<dbReference type="GO" id="GO:1990904">
    <property type="term" value="C:ribonucleoprotein complex"/>
    <property type="evidence" value="ECO:0007669"/>
    <property type="project" value="UniProtKB-KW"/>
</dbReference>
<name>A0A1G2HT31_9BACT</name>
<keyword evidence="4" id="KW-0699">rRNA-binding</keyword>